<name>A0ABT6JD01_9GAMM</name>
<dbReference type="EMBL" id="JARXRM010000045">
    <property type="protein sequence ID" value="MDH5824715.1"/>
    <property type="molecule type" value="Genomic_DNA"/>
</dbReference>
<feature type="transmembrane region" description="Helical" evidence="1">
    <location>
        <begin position="59"/>
        <end position="77"/>
    </location>
</feature>
<evidence type="ECO:0000313" key="3">
    <source>
        <dbReference type="Proteomes" id="UP001156940"/>
    </source>
</evidence>
<proteinExistence type="predicted"/>
<keyword evidence="3" id="KW-1185">Reference proteome</keyword>
<keyword evidence="1" id="KW-1133">Transmembrane helix</keyword>
<evidence type="ECO:0000256" key="1">
    <source>
        <dbReference type="SAM" id="Phobius"/>
    </source>
</evidence>
<sequence>MDTTKPPATLWMVAAAALVWNLIGVAMFFLQTNLGPEGIAALPPEQQQVYAAMPAWLDIPYGIAVFGGVLGSIALLLRRRWAVAMFAVSLLAVLVQMAGVYALTPAWEVSGAAGLPMALLVLALAGFLLWYARRAAARGWLR</sequence>
<dbReference type="RefSeq" id="WP_280576043.1">
    <property type="nucleotide sequence ID" value="NZ_JARXRM010000045.1"/>
</dbReference>
<feature type="transmembrane region" description="Helical" evidence="1">
    <location>
        <begin position="84"/>
        <end position="103"/>
    </location>
</feature>
<dbReference type="Proteomes" id="UP001156940">
    <property type="component" value="Unassembled WGS sequence"/>
</dbReference>
<reference evidence="2 3" key="1">
    <citation type="submission" date="2023-04" db="EMBL/GenBank/DDBJ databases">
        <title>Luteimonas endophyticus RD2P54.</title>
        <authorList>
            <person name="Sun J.-Q."/>
        </authorList>
    </citation>
    <scope>NUCLEOTIDE SEQUENCE [LARGE SCALE GENOMIC DNA]</scope>
    <source>
        <strain evidence="2 3">RD2P54</strain>
    </source>
</reference>
<feature type="transmembrane region" description="Helical" evidence="1">
    <location>
        <begin position="109"/>
        <end position="132"/>
    </location>
</feature>
<accession>A0ABT6JD01</accession>
<keyword evidence="1" id="KW-0472">Membrane</keyword>
<comment type="caution">
    <text evidence="2">The sequence shown here is derived from an EMBL/GenBank/DDBJ whole genome shotgun (WGS) entry which is preliminary data.</text>
</comment>
<keyword evidence="1" id="KW-0812">Transmembrane</keyword>
<gene>
    <name evidence="2" type="ORF">QFW77_17225</name>
</gene>
<evidence type="ECO:0000313" key="2">
    <source>
        <dbReference type="EMBL" id="MDH5824715.1"/>
    </source>
</evidence>
<evidence type="ECO:0008006" key="4">
    <source>
        <dbReference type="Google" id="ProtNLM"/>
    </source>
</evidence>
<protein>
    <recommendedName>
        <fullName evidence="4">Sugar transporter</fullName>
    </recommendedName>
</protein>
<organism evidence="2 3">
    <name type="scientific">Luteimonas endophytica</name>
    <dbReference type="NCBI Taxonomy" id="3042023"/>
    <lineage>
        <taxon>Bacteria</taxon>
        <taxon>Pseudomonadati</taxon>
        <taxon>Pseudomonadota</taxon>
        <taxon>Gammaproteobacteria</taxon>
        <taxon>Lysobacterales</taxon>
        <taxon>Lysobacteraceae</taxon>
        <taxon>Luteimonas</taxon>
    </lineage>
</organism>
<feature type="transmembrane region" description="Helical" evidence="1">
    <location>
        <begin position="9"/>
        <end position="30"/>
    </location>
</feature>